<evidence type="ECO:0000313" key="1">
    <source>
        <dbReference type="EMBL" id="VDN86792.1"/>
    </source>
</evidence>
<reference evidence="1 2" key="2">
    <citation type="submission" date="2018-11" db="EMBL/GenBank/DDBJ databases">
        <authorList>
            <consortium name="Pathogen Informatics"/>
        </authorList>
    </citation>
    <scope>NUCLEOTIDE SEQUENCE [LARGE SCALE GENOMIC DNA]</scope>
</reference>
<protein>
    <submittedName>
        <fullName evidence="1 3">Uncharacterized protein</fullName>
    </submittedName>
</protein>
<keyword evidence="2" id="KW-1185">Reference proteome</keyword>
<reference evidence="3" key="1">
    <citation type="submission" date="2017-02" db="UniProtKB">
        <authorList>
            <consortium name="WormBaseParasite"/>
        </authorList>
    </citation>
    <scope>IDENTIFICATION</scope>
</reference>
<proteinExistence type="predicted"/>
<dbReference type="Proteomes" id="UP000278627">
    <property type="component" value="Unassembled WGS sequence"/>
</dbReference>
<accession>A0A0N4TBQ4</accession>
<name>A0A0N4TBQ4_BRUPA</name>
<evidence type="ECO:0000313" key="3">
    <source>
        <dbReference type="WBParaSite" id="BPAG_0000564101-mRNA-1"/>
    </source>
</evidence>
<sequence length="66" mass="7375">MNDDDLIDDLGLKSIKCEQQRIFNVSERASLGYIIGYINGTSSDGIQANFYIVYSDNSGETEKVSY</sequence>
<dbReference type="AlphaFoldDB" id="A0A0N4TBQ4"/>
<dbReference type="EMBL" id="UZAD01004131">
    <property type="protein sequence ID" value="VDN86792.1"/>
    <property type="molecule type" value="Genomic_DNA"/>
</dbReference>
<organism evidence="3">
    <name type="scientific">Brugia pahangi</name>
    <name type="common">Filarial nematode worm</name>
    <dbReference type="NCBI Taxonomy" id="6280"/>
    <lineage>
        <taxon>Eukaryota</taxon>
        <taxon>Metazoa</taxon>
        <taxon>Ecdysozoa</taxon>
        <taxon>Nematoda</taxon>
        <taxon>Chromadorea</taxon>
        <taxon>Rhabditida</taxon>
        <taxon>Spirurina</taxon>
        <taxon>Spiruromorpha</taxon>
        <taxon>Filarioidea</taxon>
        <taxon>Onchocercidae</taxon>
        <taxon>Brugia</taxon>
    </lineage>
</organism>
<evidence type="ECO:0000313" key="2">
    <source>
        <dbReference type="Proteomes" id="UP000278627"/>
    </source>
</evidence>
<gene>
    <name evidence="1" type="ORF">BPAG_LOCUS5606</name>
</gene>
<dbReference type="WBParaSite" id="BPAG_0000564101-mRNA-1">
    <property type="protein sequence ID" value="BPAG_0000564101-mRNA-1"/>
    <property type="gene ID" value="BPAG_0000564101"/>
</dbReference>